<proteinExistence type="predicted"/>
<evidence type="ECO:0000313" key="2">
    <source>
        <dbReference type="EMBL" id="BBZ16434.1"/>
    </source>
</evidence>
<protein>
    <submittedName>
        <fullName evidence="2">Uncharacterized protein</fullName>
    </submittedName>
</protein>
<organism evidence="2 3">
    <name type="scientific">Mycolicibacterium gadium</name>
    <name type="common">Mycobacterium gadium</name>
    <dbReference type="NCBI Taxonomy" id="1794"/>
    <lineage>
        <taxon>Bacteria</taxon>
        <taxon>Bacillati</taxon>
        <taxon>Actinomycetota</taxon>
        <taxon>Actinomycetes</taxon>
        <taxon>Mycobacteriales</taxon>
        <taxon>Mycobacteriaceae</taxon>
        <taxon>Mycolicibacterium</taxon>
    </lineage>
</organism>
<evidence type="ECO:0000256" key="1">
    <source>
        <dbReference type="SAM" id="MobiDB-lite"/>
    </source>
</evidence>
<gene>
    <name evidence="2" type="ORF">MGAD_07690</name>
</gene>
<dbReference type="Proteomes" id="UP000466187">
    <property type="component" value="Chromosome"/>
</dbReference>
<dbReference type="KEGG" id="mgad:MGAD_07690"/>
<dbReference type="AlphaFoldDB" id="A0A7I7WFY3"/>
<sequence length="96" mass="9515">MSANTATYVIHSGQPSASISPANVDVGLPSGPGAKSLLAMAIPAEKAESTAASAMDCHSTIAARGARDGHFARASIAGTGPDRTSAMMEKASADTL</sequence>
<evidence type="ECO:0000313" key="3">
    <source>
        <dbReference type="Proteomes" id="UP000466187"/>
    </source>
</evidence>
<reference evidence="2 3" key="1">
    <citation type="journal article" date="2019" name="Emerg. Microbes Infect.">
        <title>Comprehensive subspecies identification of 175 nontuberculous mycobacteria species based on 7547 genomic profiles.</title>
        <authorList>
            <person name="Matsumoto Y."/>
            <person name="Kinjo T."/>
            <person name="Motooka D."/>
            <person name="Nabeya D."/>
            <person name="Jung N."/>
            <person name="Uechi K."/>
            <person name="Horii T."/>
            <person name="Iida T."/>
            <person name="Fujita J."/>
            <person name="Nakamura S."/>
        </authorList>
    </citation>
    <scope>NUCLEOTIDE SEQUENCE [LARGE SCALE GENOMIC DNA]</scope>
    <source>
        <strain evidence="2 3">JCM 12688</strain>
    </source>
</reference>
<dbReference type="EMBL" id="AP022608">
    <property type="protein sequence ID" value="BBZ16434.1"/>
    <property type="molecule type" value="Genomic_DNA"/>
</dbReference>
<accession>A0A7I7WFY3</accession>
<name>A0A7I7WFY3_MYCGU</name>
<feature type="region of interest" description="Disordered" evidence="1">
    <location>
        <begin position="76"/>
        <end position="96"/>
    </location>
</feature>